<evidence type="ECO:0000313" key="8">
    <source>
        <dbReference type="Proteomes" id="UP000199113"/>
    </source>
</evidence>
<feature type="domain" description="HTH tetR-type" evidence="5">
    <location>
        <begin position="16"/>
        <end position="76"/>
    </location>
</feature>
<evidence type="ECO:0000256" key="1">
    <source>
        <dbReference type="ARBA" id="ARBA00023015"/>
    </source>
</evidence>
<dbReference type="Proteomes" id="UP000233565">
    <property type="component" value="Unassembled WGS sequence"/>
</dbReference>
<dbReference type="RefSeq" id="WP_091193251.1">
    <property type="nucleotide sequence ID" value="NZ_FOKC01000001.1"/>
</dbReference>
<evidence type="ECO:0000256" key="2">
    <source>
        <dbReference type="ARBA" id="ARBA00023125"/>
    </source>
</evidence>
<accession>A0A1I0VJN3</accession>
<proteinExistence type="predicted"/>
<keyword evidence="9" id="KW-1185">Reference proteome</keyword>
<dbReference type="SUPFAM" id="SSF48498">
    <property type="entry name" value="Tetracyclin repressor-like, C-terminal domain"/>
    <property type="match status" value="1"/>
</dbReference>
<dbReference type="SUPFAM" id="SSF46689">
    <property type="entry name" value="Homeodomain-like"/>
    <property type="match status" value="1"/>
</dbReference>
<dbReference type="GO" id="GO:0003700">
    <property type="term" value="F:DNA-binding transcription factor activity"/>
    <property type="evidence" value="ECO:0007669"/>
    <property type="project" value="TreeGrafter"/>
</dbReference>
<evidence type="ECO:0000256" key="4">
    <source>
        <dbReference type="PROSITE-ProRule" id="PRU00335"/>
    </source>
</evidence>
<organism evidence="7 8">
    <name type="scientific">Nocardioides alpinus</name>
    <dbReference type="NCBI Taxonomy" id="748909"/>
    <lineage>
        <taxon>Bacteria</taxon>
        <taxon>Bacillati</taxon>
        <taxon>Actinomycetota</taxon>
        <taxon>Actinomycetes</taxon>
        <taxon>Propionibacteriales</taxon>
        <taxon>Nocardioidaceae</taxon>
        <taxon>Nocardioides</taxon>
    </lineage>
</organism>
<evidence type="ECO:0000313" key="9">
    <source>
        <dbReference type="Proteomes" id="UP000233565"/>
    </source>
</evidence>
<dbReference type="OrthoDB" id="5112469at2"/>
<evidence type="ECO:0000313" key="7">
    <source>
        <dbReference type="EMBL" id="SFA76237.1"/>
    </source>
</evidence>
<evidence type="ECO:0000259" key="5">
    <source>
        <dbReference type="PROSITE" id="PS50977"/>
    </source>
</evidence>
<dbReference type="PANTHER" id="PTHR30055">
    <property type="entry name" value="HTH-TYPE TRANSCRIPTIONAL REGULATOR RUTR"/>
    <property type="match status" value="1"/>
</dbReference>
<gene>
    <name evidence="6" type="ORF">CXG46_17650</name>
    <name evidence="7" type="ORF">SAMN05192575_101248</name>
</gene>
<reference evidence="7" key="1">
    <citation type="submission" date="2016-10" db="EMBL/GenBank/DDBJ databases">
        <authorList>
            <person name="de Groot N.N."/>
        </authorList>
    </citation>
    <scope>NUCLEOTIDE SEQUENCE [LARGE SCALE GENOMIC DNA]</scope>
    <source>
        <strain evidence="7">CGMCC 1.10697</strain>
    </source>
</reference>
<keyword evidence="2 4" id="KW-0238">DNA-binding</keyword>
<dbReference type="PROSITE" id="PS50977">
    <property type="entry name" value="HTH_TETR_2"/>
    <property type="match status" value="1"/>
</dbReference>
<dbReference type="InterPro" id="IPR050109">
    <property type="entry name" value="HTH-type_TetR-like_transc_reg"/>
</dbReference>
<dbReference type="InterPro" id="IPR009057">
    <property type="entry name" value="Homeodomain-like_sf"/>
</dbReference>
<sequence length="225" mass="24475">MTSIVPGPLPATARGRRTKSALVQAGRQLFEEHGFSAVGIDAIAHGAGVSHGTFYTWFDSKEALLREIVTGVAEDIFAATSIGTRLPPYAWYARIEAANRSFLRAVTRHSRILRVLDSQADVREDFREQRLEIRESFVRRGMEGLVRMQELGLADPLLPPRATASALGAMVESFAHLWQDPVEGLDEAEAVDVLTRLWAGAIGLAPQAWPGGDRAGTAATEALNE</sequence>
<dbReference type="AlphaFoldDB" id="A0A1I0VJN3"/>
<dbReference type="Gene3D" id="1.10.10.60">
    <property type="entry name" value="Homeodomain-like"/>
    <property type="match status" value="1"/>
</dbReference>
<dbReference type="Proteomes" id="UP000199113">
    <property type="component" value="Unassembled WGS sequence"/>
</dbReference>
<evidence type="ECO:0000256" key="3">
    <source>
        <dbReference type="ARBA" id="ARBA00023163"/>
    </source>
</evidence>
<dbReference type="InterPro" id="IPR036271">
    <property type="entry name" value="Tet_transcr_reg_TetR-rel_C_sf"/>
</dbReference>
<feature type="DNA-binding region" description="H-T-H motif" evidence="4">
    <location>
        <begin position="39"/>
        <end position="58"/>
    </location>
</feature>
<reference evidence="6 9" key="2">
    <citation type="submission" date="2017-12" db="EMBL/GenBank/DDBJ databases">
        <title>Pharmacopeia of the Arctic Ocean.</title>
        <authorList>
            <person name="Collins E."/>
            <person name="Ducluzeau A.-L."/>
        </authorList>
    </citation>
    <scope>NUCLEOTIDE SEQUENCE [LARGE SCALE GENOMIC DNA]</scope>
    <source>
        <strain evidence="6 9">DSM 23325</strain>
    </source>
</reference>
<dbReference type="Pfam" id="PF00440">
    <property type="entry name" value="TetR_N"/>
    <property type="match status" value="1"/>
</dbReference>
<dbReference type="EMBL" id="FOKC01000001">
    <property type="protein sequence ID" value="SFA76237.1"/>
    <property type="molecule type" value="Genomic_DNA"/>
</dbReference>
<dbReference type="PANTHER" id="PTHR30055:SF234">
    <property type="entry name" value="HTH-TYPE TRANSCRIPTIONAL REGULATOR BETI"/>
    <property type="match status" value="1"/>
</dbReference>
<dbReference type="PRINTS" id="PR00455">
    <property type="entry name" value="HTHTETR"/>
</dbReference>
<protein>
    <submittedName>
        <fullName evidence="6">TetR/AcrR family transcriptional regulator</fullName>
    </submittedName>
    <submittedName>
        <fullName evidence="7">Transcriptional regulator, TetR family</fullName>
    </submittedName>
</protein>
<dbReference type="InterPro" id="IPR001647">
    <property type="entry name" value="HTH_TetR"/>
</dbReference>
<evidence type="ECO:0000313" key="6">
    <source>
        <dbReference type="EMBL" id="PKH37294.1"/>
    </source>
</evidence>
<name>A0A1I0VJN3_9ACTN</name>
<dbReference type="GO" id="GO:0000976">
    <property type="term" value="F:transcription cis-regulatory region binding"/>
    <property type="evidence" value="ECO:0007669"/>
    <property type="project" value="TreeGrafter"/>
</dbReference>
<dbReference type="Gene3D" id="1.10.357.10">
    <property type="entry name" value="Tetracycline Repressor, domain 2"/>
    <property type="match status" value="1"/>
</dbReference>
<keyword evidence="3" id="KW-0804">Transcription</keyword>
<keyword evidence="1" id="KW-0805">Transcription regulation</keyword>
<dbReference type="EMBL" id="PJBV01000035">
    <property type="protein sequence ID" value="PKH37294.1"/>
    <property type="molecule type" value="Genomic_DNA"/>
</dbReference>